<proteinExistence type="predicted"/>
<sequence>MTRGRPSLDHTKLWAAIDAIATRHGLSASGLARRAGLDATAFNKSKRHTGDGRPRWPSTESIAKILDATGTELVDLVHLIAEPAARPCAVGAVPSPVAFAPITRAGAVGFADDGGQPAAVNGAERTAFAESGESLYALEVTIDTLRPFYRPGDVLIVSPTVQIRPGDRVVVRTADGGIAAQVYRGHHGGEIELTALAETGATTRIATQAVTWLARILWASQ</sequence>
<gene>
    <name evidence="2" type="ORF">EYW49_11795</name>
</gene>
<dbReference type="CDD" id="cd06529">
    <property type="entry name" value="S24_LexA-like"/>
    <property type="match status" value="1"/>
</dbReference>
<evidence type="ECO:0000259" key="1">
    <source>
        <dbReference type="Pfam" id="PF00717"/>
    </source>
</evidence>
<feature type="domain" description="Peptidase S24/S26A/S26B/S26C" evidence="1">
    <location>
        <begin position="127"/>
        <end position="216"/>
    </location>
</feature>
<dbReference type="InterPro" id="IPR015927">
    <property type="entry name" value="Peptidase_S24_S26A/B/C"/>
</dbReference>
<accession>A0A4Q9VQA8</accession>
<dbReference type="RefSeq" id="WP_131309782.1">
    <property type="nucleotide sequence ID" value="NZ_SJFN01000016.1"/>
</dbReference>
<dbReference type="AlphaFoldDB" id="A0A4Q9VQA8"/>
<comment type="caution">
    <text evidence="2">The sequence shown here is derived from an EMBL/GenBank/DDBJ whole genome shotgun (WGS) entry which is preliminary data.</text>
</comment>
<evidence type="ECO:0000313" key="2">
    <source>
        <dbReference type="EMBL" id="TBW37147.1"/>
    </source>
</evidence>
<keyword evidence="3" id="KW-1185">Reference proteome</keyword>
<dbReference type="SUPFAM" id="SSF51306">
    <property type="entry name" value="LexA/Signal peptidase"/>
    <property type="match status" value="1"/>
</dbReference>
<protein>
    <submittedName>
        <fullName evidence="2">Helix-turn-helix transcriptional regulator</fullName>
    </submittedName>
</protein>
<dbReference type="Pfam" id="PF00717">
    <property type="entry name" value="Peptidase_S24"/>
    <property type="match status" value="1"/>
</dbReference>
<dbReference type="Proteomes" id="UP000292781">
    <property type="component" value="Unassembled WGS sequence"/>
</dbReference>
<dbReference type="OrthoDB" id="9792157at2"/>
<dbReference type="InterPro" id="IPR036286">
    <property type="entry name" value="LexA/Signal_pep-like_sf"/>
</dbReference>
<name>A0A4Q9VQA8_9HYPH</name>
<dbReference type="EMBL" id="SJFN01000016">
    <property type="protein sequence ID" value="TBW37147.1"/>
    <property type="molecule type" value="Genomic_DNA"/>
</dbReference>
<organism evidence="2 3">
    <name type="scientific">Siculibacillus lacustris</name>
    <dbReference type="NCBI Taxonomy" id="1549641"/>
    <lineage>
        <taxon>Bacteria</taxon>
        <taxon>Pseudomonadati</taxon>
        <taxon>Pseudomonadota</taxon>
        <taxon>Alphaproteobacteria</taxon>
        <taxon>Hyphomicrobiales</taxon>
        <taxon>Ancalomicrobiaceae</taxon>
        <taxon>Siculibacillus</taxon>
    </lineage>
</organism>
<reference evidence="2 3" key="1">
    <citation type="submission" date="2019-02" db="EMBL/GenBank/DDBJ databases">
        <title>Siculibacillus lacustris gen. nov., sp. nov., a new rosette-forming bacterium isolated from a freshwater crater lake (Lake St. Ana, Romania).</title>
        <authorList>
            <person name="Felfoldi T."/>
            <person name="Marton Z."/>
            <person name="Szabo A."/>
            <person name="Mentes A."/>
            <person name="Boka K."/>
            <person name="Marialigeti K."/>
            <person name="Mathe I."/>
            <person name="Koncz M."/>
            <person name="Schumann P."/>
            <person name="Toth E."/>
        </authorList>
    </citation>
    <scope>NUCLEOTIDE SEQUENCE [LARGE SCALE GENOMIC DNA]</scope>
    <source>
        <strain evidence="2 3">SA-279</strain>
    </source>
</reference>
<dbReference type="Gene3D" id="2.10.109.10">
    <property type="entry name" value="Umud Fragment, subunit A"/>
    <property type="match status" value="1"/>
</dbReference>
<evidence type="ECO:0000313" key="3">
    <source>
        <dbReference type="Proteomes" id="UP000292781"/>
    </source>
</evidence>
<dbReference type="InterPro" id="IPR039418">
    <property type="entry name" value="LexA-like"/>
</dbReference>